<protein>
    <submittedName>
        <fullName evidence="1">Uncharacterized protein</fullName>
    </submittedName>
</protein>
<evidence type="ECO:0000313" key="2">
    <source>
        <dbReference type="Proteomes" id="UP000049855"/>
    </source>
</evidence>
<accession>A0A0U1KWF1</accession>
<sequence>MVLLNKKPHPRQTAESEIKLLLLSKTAVILAIKTSFPKIKR</sequence>
<name>A0A0U1KWF1_9FIRM</name>
<organism evidence="1 2">
    <name type="scientific">Sporomusa ovata</name>
    <dbReference type="NCBI Taxonomy" id="2378"/>
    <lineage>
        <taxon>Bacteria</taxon>
        <taxon>Bacillati</taxon>
        <taxon>Bacillota</taxon>
        <taxon>Negativicutes</taxon>
        <taxon>Selenomonadales</taxon>
        <taxon>Sporomusaceae</taxon>
        <taxon>Sporomusa</taxon>
    </lineage>
</organism>
<gene>
    <name evidence="1" type="ORF">SpAn4DRAFT_3964</name>
</gene>
<evidence type="ECO:0000313" key="1">
    <source>
        <dbReference type="EMBL" id="CQR71459.1"/>
    </source>
</evidence>
<keyword evidence="2" id="KW-1185">Reference proteome</keyword>
<reference evidence="2" key="1">
    <citation type="submission" date="2015-03" db="EMBL/GenBank/DDBJ databases">
        <authorList>
            <person name="Nijsse Bart"/>
        </authorList>
    </citation>
    <scope>NUCLEOTIDE SEQUENCE [LARGE SCALE GENOMIC DNA]</scope>
</reference>
<dbReference type="EMBL" id="CTRP01000004">
    <property type="protein sequence ID" value="CQR71459.1"/>
    <property type="molecule type" value="Genomic_DNA"/>
</dbReference>
<dbReference type="AlphaFoldDB" id="A0A0U1KWF1"/>
<proteinExistence type="predicted"/>
<dbReference type="Proteomes" id="UP000049855">
    <property type="component" value="Unassembled WGS sequence"/>
</dbReference>